<evidence type="ECO:0000256" key="11">
    <source>
        <dbReference type="SAM" id="MobiDB-lite"/>
    </source>
</evidence>
<feature type="binding site" evidence="10">
    <location>
        <begin position="20"/>
        <end position="27"/>
    </location>
    <ligand>
        <name>ATP</name>
        <dbReference type="ChEBI" id="CHEBI:30616"/>
    </ligand>
</feature>
<keyword evidence="3 10" id="KW-0347">Helicase</keyword>
<name>A0A975SLG4_9RHOO</name>
<dbReference type="GO" id="GO:0043138">
    <property type="term" value="F:3'-5' DNA helicase activity"/>
    <property type="evidence" value="ECO:0007669"/>
    <property type="project" value="UniProtKB-EC"/>
</dbReference>
<dbReference type="PROSITE" id="PS51198">
    <property type="entry name" value="UVRD_HELICASE_ATP_BIND"/>
    <property type="match status" value="1"/>
</dbReference>
<dbReference type="GO" id="GO:0016787">
    <property type="term" value="F:hydrolase activity"/>
    <property type="evidence" value="ECO:0007669"/>
    <property type="project" value="UniProtKB-UniRule"/>
</dbReference>
<dbReference type="Proteomes" id="UP000683428">
    <property type="component" value="Chromosome"/>
</dbReference>
<dbReference type="PANTHER" id="PTHR11070">
    <property type="entry name" value="UVRD / RECB / PCRA DNA HELICASE FAMILY MEMBER"/>
    <property type="match status" value="1"/>
</dbReference>
<feature type="domain" description="UvrD-like helicase C-terminal" evidence="13">
    <location>
        <begin position="515"/>
        <end position="816"/>
    </location>
</feature>
<evidence type="ECO:0000256" key="10">
    <source>
        <dbReference type="PROSITE-ProRule" id="PRU00560"/>
    </source>
</evidence>
<organism evidence="14 15">
    <name type="scientific">Azospira inquinata</name>
    <dbReference type="NCBI Taxonomy" id="2785627"/>
    <lineage>
        <taxon>Bacteria</taxon>
        <taxon>Pseudomonadati</taxon>
        <taxon>Pseudomonadota</taxon>
        <taxon>Betaproteobacteria</taxon>
        <taxon>Rhodocyclales</taxon>
        <taxon>Rhodocyclaceae</taxon>
        <taxon>Azospira</taxon>
    </lineage>
</organism>
<keyword evidence="5" id="KW-0413">Isomerase</keyword>
<dbReference type="InterPro" id="IPR000212">
    <property type="entry name" value="DNA_helicase_UvrD/REP"/>
</dbReference>
<dbReference type="EMBL" id="CP064782">
    <property type="protein sequence ID" value="QWT48519.1"/>
    <property type="molecule type" value="Genomic_DNA"/>
</dbReference>
<evidence type="ECO:0000259" key="13">
    <source>
        <dbReference type="PROSITE" id="PS51217"/>
    </source>
</evidence>
<evidence type="ECO:0000256" key="4">
    <source>
        <dbReference type="ARBA" id="ARBA00022840"/>
    </source>
</evidence>
<dbReference type="InterPro" id="IPR014016">
    <property type="entry name" value="UvrD-like_ATP-bd"/>
</dbReference>
<dbReference type="Pfam" id="PF13361">
    <property type="entry name" value="UvrD_C"/>
    <property type="match status" value="1"/>
</dbReference>
<keyword evidence="1 10" id="KW-0547">Nucleotide-binding</keyword>
<feature type="compositionally biased region" description="Low complexity" evidence="11">
    <location>
        <begin position="542"/>
        <end position="551"/>
    </location>
</feature>
<evidence type="ECO:0000256" key="3">
    <source>
        <dbReference type="ARBA" id="ARBA00022806"/>
    </source>
</evidence>
<dbReference type="GO" id="GO:0005524">
    <property type="term" value="F:ATP binding"/>
    <property type="evidence" value="ECO:0007669"/>
    <property type="project" value="UniProtKB-UniRule"/>
</dbReference>
<dbReference type="PANTHER" id="PTHR11070:SF2">
    <property type="entry name" value="ATP-DEPENDENT DNA HELICASE SRS2"/>
    <property type="match status" value="1"/>
</dbReference>
<dbReference type="GO" id="GO:0005829">
    <property type="term" value="C:cytosol"/>
    <property type="evidence" value="ECO:0007669"/>
    <property type="project" value="TreeGrafter"/>
</dbReference>
<dbReference type="GO" id="GO:0000725">
    <property type="term" value="P:recombinational repair"/>
    <property type="evidence" value="ECO:0007669"/>
    <property type="project" value="TreeGrafter"/>
</dbReference>
<dbReference type="Pfam" id="PF00580">
    <property type="entry name" value="UvrD-helicase"/>
    <property type="match status" value="2"/>
</dbReference>
<feature type="region of interest" description="Disordered" evidence="11">
    <location>
        <begin position="542"/>
        <end position="566"/>
    </location>
</feature>
<evidence type="ECO:0000256" key="9">
    <source>
        <dbReference type="ARBA" id="ARBA00048988"/>
    </source>
</evidence>
<sequence>MVDALIAQALDPHRSVVVEACAGSGKTWLLASRILRLLLEGTAPGDILAITFTRKAAREIEERVMGWLGQLAAMEDREAAAFLEERAMDATPARLRAARGLYERVADAQPGLSVHTFHGWFLQLVGAAPLTSGLAGTSLVDSGKRLLDELWQGFAGDLQQAPESPPAQAFVALLRELGLESLKHLVFQVVARRGEWLAYGTGAASSLDRALTDLGHFLGAGAPGQALAGFFKPGWDLEFQAYLGLLEQNDTATDKGLAATLAQALARGEALTQAGEPVMVGEEEGSEAGEVGENASWLACFQALRGVLLTQSGTVRARKSSKALDKRLGAGGAARFLSLHAQLAEALLGAEEGRLAERILAFNRRGLTLAQAFLDKLEAHKGSRRLIDFTDAEWQVLRLLRDDSQAAFLLARLDSRYRHILLDEFQDTNPLQWQILLAWLDAYGPGETAPTLFLVGDPKQSIYRFRQAEPRLFSRAKDFLLERFQAVFLAQDRTRRNAPALIRVVNALFGPEELFQPFRNQESLALGLPGRVELLPLCAGEEGEPEAPTALRDPLTEPEAEAVDPRRAREGAALAARLQAMVGHWQVVDGTGQRAARYGDVMLLVRKRTQLAEYERALRAAGIPYLAASRGGLLHTLEARDMGALLEFLVLPAADLKLAHVLRTPLFACTDPDLLALAHQPEPTWWEGLQGLVARGQASPRLARAARLLGQWLEGADRLPAHDLLDRIYHQGEALARYREAVAPAVWPGVEANLQALLQLALDLDGGRYPSLPRFIDELAELRQADPDEAPDEGLVEGEDDGQGRVRILTIHAAKGLEAPIVWLLDANAPGNGRQDAYEVLTEWPPEADRPTHFSLYGRKEERGRAREPLFETEANLAAREELNLLYVALTRAKQVFVASGSENSRAVASPPPYQRLSQALATLGVEGGGEGQVYGEELPCTQDGDEVSVPAAVSPEAGAEAAPLGLRREAPEGGALFGVLLHAILEQRTGGITPAPGWWRALGAEDGEARAAEKAAQTLLQRPELAPFLFPGPEVRAWNEAEVVDGEGQVRRVDRLLETPTQVWVVDYKSSSPETPRLAEYQQQVGEYCALLAPVFAPKPVKGWLLFAAGALVPVV</sequence>
<dbReference type="InterPro" id="IPR014017">
    <property type="entry name" value="DNA_helicase_UvrD-like_C"/>
</dbReference>
<evidence type="ECO:0000256" key="8">
    <source>
        <dbReference type="ARBA" id="ARBA00034923"/>
    </source>
</evidence>
<evidence type="ECO:0000259" key="12">
    <source>
        <dbReference type="PROSITE" id="PS51198"/>
    </source>
</evidence>
<proteinExistence type="predicted"/>
<reference evidence="14" key="1">
    <citation type="submission" date="2020-11" db="EMBL/GenBank/DDBJ databases">
        <title>Azospira inquinata sp. nov.</title>
        <authorList>
            <person name="Moe W.M."/>
            <person name="Mikes M.C."/>
        </authorList>
    </citation>
    <scope>NUCLEOTIDE SEQUENCE</scope>
    <source>
        <strain evidence="14">Azo-3</strain>
    </source>
</reference>
<gene>
    <name evidence="14" type="ORF">Azoinq_11755</name>
</gene>
<comment type="catalytic activity">
    <reaction evidence="6">
        <text>Couples ATP hydrolysis with the unwinding of duplex DNA by translocating in the 3'-5' direction.</text>
        <dbReference type="EC" id="5.6.2.4"/>
    </reaction>
</comment>
<keyword evidence="15" id="KW-1185">Reference proteome</keyword>
<evidence type="ECO:0000256" key="7">
    <source>
        <dbReference type="ARBA" id="ARBA00034808"/>
    </source>
</evidence>
<feature type="domain" description="UvrD-like helicase ATP-binding" evidence="12">
    <location>
        <begin position="1"/>
        <end position="498"/>
    </location>
</feature>
<accession>A0A975SLG4</accession>
<keyword evidence="2 10" id="KW-0378">Hydrolase</keyword>
<dbReference type="EC" id="5.6.2.4" evidence="7"/>
<dbReference type="KEGG" id="aiq:Azoinq_11755"/>
<evidence type="ECO:0000256" key="2">
    <source>
        <dbReference type="ARBA" id="ARBA00022801"/>
    </source>
</evidence>
<evidence type="ECO:0000256" key="5">
    <source>
        <dbReference type="ARBA" id="ARBA00023235"/>
    </source>
</evidence>
<comment type="catalytic activity">
    <reaction evidence="9">
        <text>ATP + H2O = ADP + phosphate + H(+)</text>
        <dbReference type="Rhea" id="RHEA:13065"/>
        <dbReference type="ChEBI" id="CHEBI:15377"/>
        <dbReference type="ChEBI" id="CHEBI:15378"/>
        <dbReference type="ChEBI" id="CHEBI:30616"/>
        <dbReference type="ChEBI" id="CHEBI:43474"/>
        <dbReference type="ChEBI" id="CHEBI:456216"/>
        <dbReference type="EC" id="5.6.2.4"/>
    </reaction>
</comment>
<dbReference type="RefSeq" id="WP_216128858.1">
    <property type="nucleotide sequence ID" value="NZ_CP064782.1"/>
</dbReference>
<protein>
    <recommendedName>
        <fullName evidence="7">DNA 3'-5' helicase</fullName>
        <ecNumber evidence="7">5.6.2.4</ecNumber>
    </recommendedName>
    <alternativeName>
        <fullName evidence="8">DNA 3'-5' helicase II</fullName>
    </alternativeName>
</protein>
<evidence type="ECO:0000313" key="14">
    <source>
        <dbReference type="EMBL" id="QWT48519.1"/>
    </source>
</evidence>
<keyword evidence="4 10" id="KW-0067">ATP-binding</keyword>
<evidence type="ECO:0000256" key="6">
    <source>
        <dbReference type="ARBA" id="ARBA00034617"/>
    </source>
</evidence>
<evidence type="ECO:0000256" key="1">
    <source>
        <dbReference type="ARBA" id="ARBA00022741"/>
    </source>
</evidence>
<evidence type="ECO:0000313" key="15">
    <source>
        <dbReference type="Proteomes" id="UP000683428"/>
    </source>
</evidence>
<dbReference type="PROSITE" id="PS51217">
    <property type="entry name" value="UVRD_HELICASE_CTER"/>
    <property type="match status" value="1"/>
</dbReference>
<dbReference type="AlphaFoldDB" id="A0A975SLG4"/>
<dbReference type="GO" id="GO:0003677">
    <property type="term" value="F:DNA binding"/>
    <property type="evidence" value="ECO:0007669"/>
    <property type="project" value="InterPro"/>
</dbReference>